<evidence type="ECO:0000256" key="1">
    <source>
        <dbReference type="ARBA" id="ARBA00008792"/>
    </source>
</evidence>
<comment type="catalytic activity">
    <reaction evidence="8">
        <text>ATP + H2O = ADP + phosphate + H(+)</text>
        <dbReference type="Rhea" id="RHEA:13065"/>
        <dbReference type="ChEBI" id="CHEBI:15377"/>
        <dbReference type="ChEBI" id="CHEBI:15378"/>
        <dbReference type="ChEBI" id="CHEBI:30616"/>
        <dbReference type="ChEBI" id="CHEBI:43474"/>
        <dbReference type="ChEBI" id="CHEBI:456216"/>
        <dbReference type="EC" id="3.6.4.13"/>
    </reaction>
</comment>
<sequence>MAERKSGAWRLPIHDFQDDIVANVRRSQALVVVGYTGSGKTTQLPQFLHKAGFSKNGLIGVTQPRRMAALSVAARVAQEMKCTLGRKVGYQVRFDDCTSQETQIKYMTDGCLLREFLDDRELSRYSVIILDEAHERSLDTDILFGLMKEKFLREEEDSSRRHQLKVVVMSATLDSSKFSQFFNNCPVFEIPGKLFPVKDVYCNMIKPEDVKNPSYCSQAVRVVMDIHTDQPQGDILVFLTGQAEIEKTCDILYKKSEELDYRKTCVTLDVTSLLILPVYGSMPTEQQQRIFSPADLGVRKCIVATNIAGTSLTIDGIRYVVDSGFVKQLSYNPRTGRGHSSGGYPLSRSEAIQRAGRAGRTAPGRCYRLYNREFYDQCMPEDMLPEIQRTSLTSVVLSLKSMGIHNVLRFHYLDPPEERMLLEALKQLFYFDAIDRSGRVTPLGRLLVQYPLPPGLARTVISSSSLGCQDLLLPIAAMLSVENVFIRPGEGKKQVEAQQSHQRLAHLAGGTNDFTTLLTVFQKCKESDSPARWCRENYIHWRGVKMALSIHQQLQGILDKQTQTADFPRQKLEGSPSELLRRALCDGFFNHIARRSATGRSFRTMDGHASTVFIHPSSVLFGEEAQLDWVIFHEVVWTSKVYMRTVCPVRYSWVQDLLPKLHQLDLSSLSGCQLIADEPTPTAQDQDVHKPLLGGQGRASSSPSPDVSKLAKRNDDSSISEARLRYLQRKEARGKPRR</sequence>
<dbReference type="InterPro" id="IPR007502">
    <property type="entry name" value="Helicase-assoc_dom"/>
</dbReference>
<keyword evidence="5" id="KW-0378">Hydrolase</keyword>
<dbReference type="AlphaFoldDB" id="A0A6P5AFQ2"/>
<proteinExistence type="inferred from homology"/>
<dbReference type="SMART" id="SM00490">
    <property type="entry name" value="HELICc"/>
    <property type="match status" value="1"/>
</dbReference>
<dbReference type="InterPro" id="IPR002464">
    <property type="entry name" value="DNA/RNA_helicase_DEAH_CS"/>
</dbReference>
<name>A0A6P5AFQ2_BRABE</name>
<dbReference type="GO" id="GO:0016787">
    <property type="term" value="F:hydrolase activity"/>
    <property type="evidence" value="ECO:0007669"/>
    <property type="project" value="UniProtKB-KW"/>
</dbReference>
<evidence type="ECO:0000256" key="3">
    <source>
        <dbReference type="ARBA" id="ARBA00022664"/>
    </source>
</evidence>
<evidence type="ECO:0000256" key="9">
    <source>
        <dbReference type="SAM" id="MobiDB-lite"/>
    </source>
</evidence>
<dbReference type="InterPro" id="IPR048333">
    <property type="entry name" value="HA2_WH"/>
</dbReference>
<dbReference type="Pfam" id="PF04408">
    <property type="entry name" value="WHD_HA2"/>
    <property type="match status" value="1"/>
</dbReference>
<protein>
    <recommendedName>
        <fullName evidence="2">RNA helicase</fullName>
        <ecNumber evidence="2">3.6.4.13</ecNumber>
    </recommendedName>
</protein>
<dbReference type="Pfam" id="PF21010">
    <property type="entry name" value="HA2_C"/>
    <property type="match status" value="1"/>
</dbReference>
<dbReference type="GO" id="GO:0005524">
    <property type="term" value="F:ATP binding"/>
    <property type="evidence" value="ECO:0007669"/>
    <property type="project" value="UniProtKB-KW"/>
</dbReference>
<evidence type="ECO:0000256" key="2">
    <source>
        <dbReference type="ARBA" id="ARBA00012552"/>
    </source>
</evidence>
<dbReference type="KEGG" id="bbel:109485918"/>
<dbReference type="Proteomes" id="UP000515135">
    <property type="component" value="Unplaced"/>
</dbReference>
<dbReference type="CDD" id="cd18791">
    <property type="entry name" value="SF2_C_RHA"/>
    <property type="match status" value="1"/>
</dbReference>
<evidence type="ECO:0000259" key="10">
    <source>
        <dbReference type="PROSITE" id="PS51192"/>
    </source>
</evidence>
<accession>A0A6P5AFQ2</accession>
<feature type="compositionally biased region" description="Basic and acidic residues" evidence="9">
    <location>
        <begin position="712"/>
        <end position="738"/>
    </location>
</feature>
<keyword evidence="12" id="KW-1185">Reference proteome</keyword>
<keyword evidence="3" id="KW-0507">mRNA processing</keyword>
<evidence type="ECO:0000259" key="11">
    <source>
        <dbReference type="PROSITE" id="PS51194"/>
    </source>
</evidence>
<dbReference type="InterPro" id="IPR011545">
    <property type="entry name" value="DEAD/DEAH_box_helicase_dom"/>
</dbReference>
<dbReference type="GO" id="GO:0034458">
    <property type="term" value="F:3'-5' RNA helicase activity"/>
    <property type="evidence" value="ECO:0007669"/>
    <property type="project" value="TreeGrafter"/>
</dbReference>
<dbReference type="SMART" id="SM00847">
    <property type="entry name" value="HA2"/>
    <property type="match status" value="1"/>
</dbReference>
<feature type="domain" description="Helicase C-terminal" evidence="11">
    <location>
        <begin position="218"/>
        <end position="403"/>
    </location>
</feature>
<dbReference type="Pfam" id="PF07717">
    <property type="entry name" value="OB_NTP_bind"/>
    <property type="match status" value="1"/>
</dbReference>
<evidence type="ECO:0000256" key="6">
    <source>
        <dbReference type="ARBA" id="ARBA00022806"/>
    </source>
</evidence>
<dbReference type="PROSITE" id="PS00690">
    <property type="entry name" value="DEAH_ATP_HELICASE"/>
    <property type="match status" value="1"/>
</dbReference>
<evidence type="ECO:0000313" key="13">
    <source>
        <dbReference type="RefSeq" id="XP_019645174.1"/>
    </source>
</evidence>
<feature type="domain" description="Helicase ATP-binding" evidence="10">
    <location>
        <begin position="21"/>
        <end position="191"/>
    </location>
</feature>
<dbReference type="Gene3D" id="1.20.120.1080">
    <property type="match status" value="1"/>
</dbReference>
<evidence type="ECO:0000256" key="5">
    <source>
        <dbReference type="ARBA" id="ARBA00022801"/>
    </source>
</evidence>
<dbReference type="GO" id="GO:0003723">
    <property type="term" value="F:RNA binding"/>
    <property type="evidence" value="ECO:0007669"/>
    <property type="project" value="TreeGrafter"/>
</dbReference>
<evidence type="ECO:0000256" key="4">
    <source>
        <dbReference type="ARBA" id="ARBA00022741"/>
    </source>
</evidence>
<dbReference type="GeneID" id="109485918"/>
<dbReference type="PANTHER" id="PTHR18934:SF271">
    <property type="entry name" value="ATP-DEPENDENT RNA HELICASE DHX40-RELATED"/>
    <property type="match status" value="1"/>
</dbReference>
<dbReference type="FunFam" id="3.40.50.300:FF:000615">
    <property type="entry name" value="pre-mRNA-splicing factor ATP-dependent RNA helicase DEAH7"/>
    <property type="match status" value="1"/>
</dbReference>
<dbReference type="Gene3D" id="3.40.50.300">
    <property type="entry name" value="P-loop containing nucleotide triphosphate hydrolases"/>
    <property type="match status" value="2"/>
</dbReference>
<keyword evidence="4" id="KW-0547">Nucleotide-binding</keyword>
<keyword evidence="6 13" id="KW-0347">Helicase</keyword>
<dbReference type="InterPro" id="IPR011709">
    <property type="entry name" value="DEAD-box_helicase_OB_fold"/>
</dbReference>
<dbReference type="Pfam" id="PF00270">
    <property type="entry name" value="DEAD"/>
    <property type="match status" value="1"/>
</dbReference>
<dbReference type="RefSeq" id="XP_019645174.1">
    <property type="nucleotide sequence ID" value="XM_019789615.1"/>
</dbReference>
<dbReference type="FunFam" id="3.40.50.300:FF:000145">
    <property type="entry name" value="probable ATP-dependent RNA helicase DHX40"/>
    <property type="match status" value="1"/>
</dbReference>
<dbReference type="SMART" id="SM00487">
    <property type="entry name" value="DEXDc"/>
    <property type="match status" value="1"/>
</dbReference>
<dbReference type="EC" id="3.6.4.13" evidence="2"/>
<dbReference type="PROSITE" id="PS51194">
    <property type="entry name" value="HELICASE_CTER"/>
    <property type="match status" value="1"/>
</dbReference>
<gene>
    <name evidence="13" type="primary">LOC109485918</name>
</gene>
<dbReference type="OrthoDB" id="10253254at2759"/>
<reference evidence="13" key="1">
    <citation type="submission" date="2025-08" db="UniProtKB">
        <authorList>
            <consortium name="RefSeq"/>
        </authorList>
    </citation>
    <scope>IDENTIFICATION</scope>
    <source>
        <tissue evidence="13">Gonad</tissue>
    </source>
</reference>
<comment type="similarity">
    <text evidence="1">Belongs to the DEAD box helicase family. DEAH subfamily.</text>
</comment>
<evidence type="ECO:0000256" key="7">
    <source>
        <dbReference type="ARBA" id="ARBA00022840"/>
    </source>
</evidence>
<feature type="region of interest" description="Disordered" evidence="9">
    <location>
        <begin position="679"/>
        <end position="738"/>
    </location>
</feature>
<dbReference type="PROSITE" id="PS51192">
    <property type="entry name" value="HELICASE_ATP_BIND_1"/>
    <property type="match status" value="1"/>
</dbReference>
<evidence type="ECO:0000313" key="12">
    <source>
        <dbReference type="Proteomes" id="UP000515135"/>
    </source>
</evidence>
<dbReference type="InterPro" id="IPR001650">
    <property type="entry name" value="Helicase_C-like"/>
</dbReference>
<keyword evidence="7" id="KW-0067">ATP-binding</keyword>
<organism evidence="12 13">
    <name type="scientific">Branchiostoma belcheri</name>
    <name type="common">Amphioxus</name>
    <dbReference type="NCBI Taxonomy" id="7741"/>
    <lineage>
        <taxon>Eukaryota</taxon>
        <taxon>Metazoa</taxon>
        <taxon>Chordata</taxon>
        <taxon>Cephalochordata</taxon>
        <taxon>Leptocardii</taxon>
        <taxon>Amphioxiformes</taxon>
        <taxon>Branchiostomatidae</taxon>
        <taxon>Branchiostoma</taxon>
    </lineage>
</organism>
<dbReference type="Pfam" id="PF00271">
    <property type="entry name" value="Helicase_C"/>
    <property type="match status" value="1"/>
</dbReference>
<dbReference type="InterPro" id="IPR014001">
    <property type="entry name" value="Helicase_ATP-bd"/>
</dbReference>
<dbReference type="SUPFAM" id="SSF52540">
    <property type="entry name" value="P-loop containing nucleoside triphosphate hydrolases"/>
    <property type="match status" value="1"/>
</dbReference>
<dbReference type="PANTHER" id="PTHR18934">
    <property type="entry name" value="ATP-DEPENDENT RNA HELICASE"/>
    <property type="match status" value="1"/>
</dbReference>
<dbReference type="GO" id="GO:0006397">
    <property type="term" value="P:mRNA processing"/>
    <property type="evidence" value="ECO:0007669"/>
    <property type="project" value="UniProtKB-KW"/>
</dbReference>
<evidence type="ECO:0000256" key="8">
    <source>
        <dbReference type="ARBA" id="ARBA00047984"/>
    </source>
</evidence>
<dbReference type="InterPro" id="IPR027417">
    <property type="entry name" value="P-loop_NTPase"/>
</dbReference>